<feature type="compositionally biased region" description="Polar residues" evidence="1">
    <location>
        <begin position="111"/>
        <end position="120"/>
    </location>
</feature>
<feature type="region of interest" description="Disordered" evidence="1">
    <location>
        <begin position="93"/>
        <end position="133"/>
    </location>
</feature>
<proteinExistence type="predicted"/>
<sequence length="133" mass="14922">MHASDHMRNRQLAKSLGELEHLGGWPLSHLVEVNHARTRSTLGMSRMQTPNCECPSDRERRTACHASWTGSYIRPSIFPASIEMQRWEDRRLGSLPAVGPSEPGRGAVREISSQGHTAITSVPEAYDDSWEEE</sequence>
<gene>
    <name evidence="2" type="ORF">BN1708_007883</name>
</gene>
<dbReference type="Proteomes" id="UP000044602">
    <property type="component" value="Unassembled WGS sequence"/>
</dbReference>
<reference evidence="2 3" key="1">
    <citation type="submission" date="2015-05" db="EMBL/GenBank/DDBJ databases">
        <authorList>
            <person name="Wang D.B."/>
            <person name="Wang M."/>
        </authorList>
    </citation>
    <scope>NUCLEOTIDE SEQUENCE [LARGE SCALE GENOMIC DNA]</scope>
    <source>
        <strain evidence="2">VL1</strain>
    </source>
</reference>
<dbReference type="AlphaFoldDB" id="A0A0G4MXE7"/>
<protein>
    <submittedName>
        <fullName evidence="2">Uncharacterized protein</fullName>
    </submittedName>
</protein>
<evidence type="ECO:0000256" key="1">
    <source>
        <dbReference type="SAM" id="MobiDB-lite"/>
    </source>
</evidence>
<accession>A0A0G4MXE7</accession>
<organism evidence="2 3">
    <name type="scientific">Verticillium longisporum</name>
    <name type="common">Verticillium dahliae var. longisporum</name>
    <dbReference type="NCBI Taxonomy" id="100787"/>
    <lineage>
        <taxon>Eukaryota</taxon>
        <taxon>Fungi</taxon>
        <taxon>Dikarya</taxon>
        <taxon>Ascomycota</taxon>
        <taxon>Pezizomycotina</taxon>
        <taxon>Sordariomycetes</taxon>
        <taxon>Hypocreomycetidae</taxon>
        <taxon>Glomerellales</taxon>
        <taxon>Plectosphaerellaceae</taxon>
        <taxon>Verticillium</taxon>
    </lineage>
</organism>
<evidence type="ECO:0000313" key="2">
    <source>
        <dbReference type="EMBL" id="CRK38730.1"/>
    </source>
</evidence>
<evidence type="ECO:0000313" key="3">
    <source>
        <dbReference type="Proteomes" id="UP000044602"/>
    </source>
</evidence>
<dbReference type="EMBL" id="CVQH01025638">
    <property type="protein sequence ID" value="CRK38730.1"/>
    <property type="molecule type" value="Genomic_DNA"/>
</dbReference>
<keyword evidence="3" id="KW-1185">Reference proteome</keyword>
<name>A0A0G4MXE7_VERLO</name>